<dbReference type="PIRSF" id="PIRSF000410">
    <property type="entry name" value="CheR"/>
    <property type="match status" value="1"/>
</dbReference>
<dbReference type="CDD" id="cd02440">
    <property type="entry name" value="AdoMet_MTases"/>
    <property type="match status" value="1"/>
</dbReference>
<dbReference type="Gene3D" id="3.40.50.150">
    <property type="entry name" value="Vaccinia Virus protein VP39"/>
    <property type="match status" value="1"/>
</dbReference>
<dbReference type="RefSeq" id="WP_112747311.1">
    <property type="nucleotide sequence ID" value="NZ_QMFY01000006.1"/>
</dbReference>
<dbReference type="InterPro" id="IPR022642">
    <property type="entry name" value="CheR_C"/>
</dbReference>
<accession>A0A364Y0Z2</accession>
<dbReference type="OrthoDB" id="9816309at2"/>
<dbReference type="Pfam" id="PF03705">
    <property type="entry name" value="CheR_N"/>
    <property type="match status" value="1"/>
</dbReference>
<dbReference type="SUPFAM" id="SSF53335">
    <property type="entry name" value="S-adenosyl-L-methionine-dependent methyltransferases"/>
    <property type="match status" value="1"/>
</dbReference>
<comment type="catalytic activity">
    <reaction evidence="1">
        <text>L-glutamyl-[protein] + S-adenosyl-L-methionine = [protein]-L-glutamate 5-O-methyl ester + S-adenosyl-L-homocysteine</text>
        <dbReference type="Rhea" id="RHEA:24452"/>
        <dbReference type="Rhea" id="RHEA-COMP:10208"/>
        <dbReference type="Rhea" id="RHEA-COMP:10311"/>
        <dbReference type="ChEBI" id="CHEBI:29973"/>
        <dbReference type="ChEBI" id="CHEBI:57856"/>
        <dbReference type="ChEBI" id="CHEBI:59789"/>
        <dbReference type="ChEBI" id="CHEBI:82795"/>
        <dbReference type="EC" id="2.1.1.80"/>
    </reaction>
</comment>
<dbReference type="Pfam" id="PF01739">
    <property type="entry name" value="CheR"/>
    <property type="match status" value="1"/>
</dbReference>
<dbReference type="InterPro" id="IPR000780">
    <property type="entry name" value="CheR_MeTrfase"/>
</dbReference>
<evidence type="ECO:0000256" key="2">
    <source>
        <dbReference type="ARBA" id="ARBA00012534"/>
    </source>
</evidence>
<evidence type="ECO:0000259" key="6">
    <source>
        <dbReference type="PROSITE" id="PS50123"/>
    </source>
</evidence>
<sequence>MIQLQAPMPQDALFMHMDDESFQRLSTYVTREYGIKLPPSKRSMLESRLNKKVKSLGMTNYKHFIDYIFSEEGKQTVLFDVIDLITTNKTDFFREPAHFDFLTKQYLPAFKTAGNDSLNIWSAGCSTGEEPYTTVMVLEEFRKKNPHFKYNLLASDVSMRVMQTAYQGIYTLDKIAGVPHEIRREYFLRSKVQPDVVRIKPQFRKNISYKRINLMNDSFGLNSNMFNIIFCRNVLIYFDKQRQEAVIRKFANHLRPGGILFLGHSESIMGMNVPFRQIRPTTYERI</sequence>
<dbReference type="GO" id="GO:0032259">
    <property type="term" value="P:methylation"/>
    <property type="evidence" value="ECO:0007669"/>
    <property type="project" value="UniProtKB-KW"/>
</dbReference>
<dbReference type="SUPFAM" id="SSF47757">
    <property type="entry name" value="Chemotaxis receptor methyltransferase CheR, N-terminal domain"/>
    <property type="match status" value="1"/>
</dbReference>
<evidence type="ECO:0000256" key="4">
    <source>
        <dbReference type="ARBA" id="ARBA00022679"/>
    </source>
</evidence>
<dbReference type="PANTHER" id="PTHR24422:SF26">
    <property type="entry name" value="CHEMOTAXIS PROTEIN METHYLTRANSFERASE"/>
    <property type="match status" value="1"/>
</dbReference>
<protein>
    <recommendedName>
        <fullName evidence="2">protein-glutamate O-methyltransferase</fullName>
        <ecNumber evidence="2">2.1.1.80</ecNumber>
    </recommendedName>
</protein>
<dbReference type="Gene3D" id="1.10.155.10">
    <property type="entry name" value="Chemotaxis receptor methyltransferase CheR, N-terminal domain"/>
    <property type="match status" value="1"/>
</dbReference>
<keyword evidence="4" id="KW-0808">Transferase</keyword>
<dbReference type="EC" id="2.1.1.80" evidence="2"/>
<dbReference type="PROSITE" id="PS50123">
    <property type="entry name" value="CHER"/>
    <property type="match status" value="1"/>
</dbReference>
<keyword evidence="5" id="KW-0949">S-adenosyl-L-methionine</keyword>
<keyword evidence="3" id="KW-0489">Methyltransferase</keyword>
<name>A0A364Y0Z2_9BACT</name>
<dbReference type="InterPro" id="IPR022641">
    <property type="entry name" value="CheR_N"/>
</dbReference>
<dbReference type="InterPro" id="IPR029063">
    <property type="entry name" value="SAM-dependent_MTases_sf"/>
</dbReference>
<evidence type="ECO:0000256" key="1">
    <source>
        <dbReference type="ARBA" id="ARBA00001541"/>
    </source>
</evidence>
<dbReference type="InterPro" id="IPR050903">
    <property type="entry name" value="Bact_Chemotaxis_MeTrfase"/>
</dbReference>
<reference evidence="7 8" key="1">
    <citation type="submission" date="2018-06" db="EMBL/GenBank/DDBJ databases">
        <title>Chryseolinea flavus sp. nov., a member of the phylum Bacteroidetes isolated from soil.</title>
        <authorList>
            <person name="Li Y."/>
            <person name="Wang J."/>
        </authorList>
    </citation>
    <scope>NUCLEOTIDE SEQUENCE [LARGE SCALE GENOMIC DNA]</scope>
    <source>
        <strain evidence="7 8">SDU1-6</strain>
    </source>
</reference>
<dbReference type="PRINTS" id="PR00996">
    <property type="entry name" value="CHERMTFRASE"/>
</dbReference>
<evidence type="ECO:0000256" key="5">
    <source>
        <dbReference type="ARBA" id="ARBA00022691"/>
    </source>
</evidence>
<dbReference type="InterPro" id="IPR036804">
    <property type="entry name" value="CheR_N_sf"/>
</dbReference>
<evidence type="ECO:0000313" key="7">
    <source>
        <dbReference type="EMBL" id="RAW00511.1"/>
    </source>
</evidence>
<dbReference type="GO" id="GO:0008983">
    <property type="term" value="F:protein-glutamate O-methyltransferase activity"/>
    <property type="evidence" value="ECO:0007669"/>
    <property type="project" value="UniProtKB-EC"/>
</dbReference>
<gene>
    <name evidence="7" type="ORF">DQQ10_12995</name>
</gene>
<dbReference type="EMBL" id="QMFY01000006">
    <property type="protein sequence ID" value="RAW00511.1"/>
    <property type="molecule type" value="Genomic_DNA"/>
</dbReference>
<dbReference type="SMART" id="SM00138">
    <property type="entry name" value="MeTrc"/>
    <property type="match status" value="1"/>
</dbReference>
<proteinExistence type="predicted"/>
<keyword evidence="8" id="KW-1185">Reference proteome</keyword>
<feature type="domain" description="CheR-type methyltransferase" evidence="6">
    <location>
        <begin position="10"/>
        <end position="286"/>
    </location>
</feature>
<evidence type="ECO:0000256" key="3">
    <source>
        <dbReference type="ARBA" id="ARBA00022603"/>
    </source>
</evidence>
<dbReference type="PANTHER" id="PTHR24422">
    <property type="entry name" value="CHEMOTAXIS PROTEIN METHYLTRANSFERASE"/>
    <property type="match status" value="1"/>
</dbReference>
<organism evidence="7 8">
    <name type="scientific">Pseudochryseolinea flava</name>
    <dbReference type="NCBI Taxonomy" id="2059302"/>
    <lineage>
        <taxon>Bacteria</taxon>
        <taxon>Pseudomonadati</taxon>
        <taxon>Bacteroidota</taxon>
        <taxon>Cytophagia</taxon>
        <taxon>Cytophagales</taxon>
        <taxon>Fulvivirgaceae</taxon>
        <taxon>Pseudochryseolinea</taxon>
    </lineage>
</organism>
<comment type="caution">
    <text evidence="7">The sequence shown here is derived from an EMBL/GenBank/DDBJ whole genome shotgun (WGS) entry which is preliminary data.</text>
</comment>
<dbReference type="Proteomes" id="UP000251889">
    <property type="component" value="Unassembled WGS sequence"/>
</dbReference>
<dbReference type="AlphaFoldDB" id="A0A364Y0Z2"/>
<dbReference type="InterPro" id="IPR026024">
    <property type="entry name" value="Chemotaxis_MeTrfase_CheR"/>
</dbReference>
<evidence type="ECO:0000313" key="8">
    <source>
        <dbReference type="Proteomes" id="UP000251889"/>
    </source>
</evidence>